<comment type="caution">
    <text evidence="1">The sequence shown here is derived from an EMBL/GenBank/DDBJ whole genome shotgun (WGS) entry which is preliminary data.</text>
</comment>
<dbReference type="Proteomes" id="UP001257234">
    <property type="component" value="Unassembled WGS sequence"/>
</dbReference>
<evidence type="ECO:0000313" key="2">
    <source>
        <dbReference type="Proteomes" id="UP001257234"/>
    </source>
</evidence>
<keyword evidence="2" id="KW-1185">Reference proteome</keyword>
<dbReference type="EMBL" id="JAVJIU010000003">
    <property type="protein sequence ID" value="MDR5590497.1"/>
    <property type="molecule type" value="Genomic_DNA"/>
</dbReference>
<sequence>MFSALAGCQREELDINFAEKPSKIENIAYSISQNKSSQDGIAIGMYTSIEQAINNCTDYTINPYEVNSSNIDGAINPDIGLGSYYGLRFRDVSPDNSGIKFTIRSSQGEVVYEKISYNTSYEWVIFAANQLVFINASPVIPGPHIDLTSFFRSTCEFNQTADTDGDGIYDDLDPVVNSNYESTIIIDECDSGIDNFEFGDGYTFADKVDELENDEYKNHGQFVKIVSQYLNDLIEEGFITEADKNSLMACTGSSDI</sequence>
<gene>
    <name evidence="1" type="ORF">RE431_07595</name>
</gene>
<proteinExistence type="predicted"/>
<accession>A0ABU1EQ34</accession>
<name>A0ABU1EQ34_9FLAO</name>
<protein>
    <submittedName>
        <fullName evidence="1">Uncharacterized protein</fullName>
    </submittedName>
</protein>
<organism evidence="1 2">
    <name type="scientific">Christiangramia sediminicola</name>
    <dbReference type="NCBI Taxonomy" id="3073267"/>
    <lineage>
        <taxon>Bacteria</taxon>
        <taxon>Pseudomonadati</taxon>
        <taxon>Bacteroidota</taxon>
        <taxon>Flavobacteriia</taxon>
        <taxon>Flavobacteriales</taxon>
        <taxon>Flavobacteriaceae</taxon>
        <taxon>Christiangramia</taxon>
    </lineage>
</organism>
<reference evidence="2" key="1">
    <citation type="submission" date="2023-07" db="EMBL/GenBank/DDBJ databases">
        <title>Christiangramia sp. SM2212., a novel bacterium of the family Flavobacteriaceae isolated from the sea sediment.</title>
        <authorList>
            <person name="Wang J."/>
            <person name="Zhang X."/>
        </authorList>
    </citation>
    <scope>NUCLEOTIDE SEQUENCE [LARGE SCALE GENOMIC DNA]</scope>
    <source>
        <strain evidence="2">SM2212</strain>
    </source>
</reference>
<evidence type="ECO:0000313" key="1">
    <source>
        <dbReference type="EMBL" id="MDR5590497.1"/>
    </source>
</evidence>